<feature type="region of interest" description="Disordered" evidence="1">
    <location>
        <begin position="1"/>
        <end position="42"/>
    </location>
</feature>
<reference evidence="2" key="1">
    <citation type="journal article" date="2019" name="Sci. Rep.">
        <title>Draft genome of Tanacetum cinerariifolium, the natural source of mosquito coil.</title>
        <authorList>
            <person name="Yamashiro T."/>
            <person name="Shiraishi A."/>
            <person name="Satake H."/>
            <person name="Nakayama K."/>
        </authorList>
    </citation>
    <scope>NUCLEOTIDE SEQUENCE</scope>
</reference>
<evidence type="ECO:0000313" key="2">
    <source>
        <dbReference type="EMBL" id="GFC83661.1"/>
    </source>
</evidence>
<protein>
    <submittedName>
        <fullName evidence="2">Uncharacterized protein</fullName>
    </submittedName>
</protein>
<feature type="compositionally biased region" description="Polar residues" evidence="1">
    <location>
        <begin position="1"/>
        <end position="21"/>
    </location>
</feature>
<feature type="non-terminal residue" evidence="2">
    <location>
        <position position="193"/>
    </location>
</feature>
<proteinExistence type="predicted"/>
<dbReference type="EMBL" id="BKCJ011090633">
    <property type="protein sequence ID" value="GFC83661.1"/>
    <property type="molecule type" value="Genomic_DNA"/>
</dbReference>
<gene>
    <name evidence="2" type="ORF">Tci_855631</name>
</gene>
<evidence type="ECO:0000256" key="1">
    <source>
        <dbReference type="SAM" id="MobiDB-lite"/>
    </source>
</evidence>
<accession>A0A699RM28</accession>
<name>A0A699RM28_TANCI</name>
<organism evidence="2">
    <name type="scientific">Tanacetum cinerariifolium</name>
    <name type="common">Dalmatian daisy</name>
    <name type="synonym">Chrysanthemum cinerariifolium</name>
    <dbReference type="NCBI Taxonomy" id="118510"/>
    <lineage>
        <taxon>Eukaryota</taxon>
        <taxon>Viridiplantae</taxon>
        <taxon>Streptophyta</taxon>
        <taxon>Embryophyta</taxon>
        <taxon>Tracheophyta</taxon>
        <taxon>Spermatophyta</taxon>
        <taxon>Magnoliopsida</taxon>
        <taxon>eudicotyledons</taxon>
        <taxon>Gunneridae</taxon>
        <taxon>Pentapetalae</taxon>
        <taxon>asterids</taxon>
        <taxon>campanulids</taxon>
        <taxon>Asterales</taxon>
        <taxon>Asteraceae</taxon>
        <taxon>Asteroideae</taxon>
        <taxon>Anthemideae</taxon>
        <taxon>Anthemidinae</taxon>
        <taxon>Tanacetum</taxon>
    </lineage>
</organism>
<comment type="caution">
    <text evidence="2">The sequence shown here is derived from an EMBL/GenBank/DDBJ whole genome shotgun (WGS) entry which is preliminary data.</text>
</comment>
<dbReference type="AlphaFoldDB" id="A0A699RM28"/>
<sequence>MLSSTRIKLSTSASGSQPSGNTKKDKIQRPPSSTQKNKVEAYPRTVKSSLKNKNCVIEPKVTVIVSHSKLNANSELICVKCNGCMISDNHDLCVPNVINDVNARPKSKVVKRNSKSKVWKPTSNVFTKTGYTWRPTGRTFTIVGNEFPLTRITTTTVVPSRKPISLEMDTHKPVVTLVYSRKPRKSKTTDLIG</sequence>